<dbReference type="Proteomes" id="UP000257136">
    <property type="component" value="Unassembled WGS sequence"/>
</dbReference>
<comment type="caution">
    <text evidence="1">The sequence shown here is derived from an EMBL/GenBank/DDBJ whole genome shotgun (WGS) entry which is preliminary data.</text>
</comment>
<evidence type="ECO:0000313" key="2">
    <source>
        <dbReference type="Proteomes" id="UP000257136"/>
    </source>
</evidence>
<dbReference type="OrthoDB" id="639967at2"/>
<sequence>MKKFLVFTVLLVSSFYKSIACGYSPYGEDIRYCLLRPEYFKYSHYKAFYYNANLWGFDYDLNSNSYKTSVEANILDWYNFTNRKVSVESIEDFNNNLTLTDISPKSNNDFIQYLYKNDKKDAITYLKTAKNCEMINGFFEQDVWERDEAVNTNKRGDFLNKLVKITQQERNSYFKRKYAFLTTRFAYYAGEMDVIKTVFENNFNRSKKDYLYYWSLFFYNFTKSDAESMLNTANLMSNCPEKTYASYYYFHEGFKISEALKHARSKEEIANVYAYASVQKVDKNLDYLKEIYKNNPKSEILGFLLLREINKIEDWVYTPYYSNYSPSTQFDYWSEDNDKITTQILRDRSEKDRLYALNVLDFVESIDLKAIQDPLVWEASQINLLFMTRKYADCLQHIASFEKKFKNDKSLEQIEKIKALCLTANQENGKAIIKHEIQNVILKYKNDERFIFALGRELEFKGNITDGIALISLLESNFDNGYDTSDVEWQGNRIQTSGNLEVFYTYFDYLDFVYSAKDLQIIVNKLKGGNLSQFEKAIYAKLLKDKDYLKDLLGTKYIRENQLSNALITFKSINERYWEDNYNAWERGNYGDDYTFDQNPFYDFKHTENFIEHKERFLVTKLSITEHLIKYNNLANNPKTKDRDYYYFLLANCYYNMSDYGNSWMMRRYFSSTSYFGQDYENESYIDEIEYRNKLKAVAYYKLAFQNAKTAKFKALCLRMMDYAEENEYSDSKKVATQFPEYSVDLSGCENLADYFKSRR</sequence>
<protein>
    <submittedName>
        <fullName evidence="1">Uncharacterized protein</fullName>
    </submittedName>
</protein>
<keyword evidence="2" id="KW-1185">Reference proteome</keyword>
<accession>A0A3E0EJS6</accession>
<dbReference type="EMBL" id="QUNI01000006">
    <property type="protein sequence ID" value="REG98431.1"/>
    <property type="molecule type" value="Genomic_DNA"/>
</dbReference>
<reference evidence="1 2" key="1">
    <citation type="submission" date="2018-08" db="EMBL/GenBank/DDBJ databases">
        <title>Genomic Encyclopedia of Archaeal and Bacterial Type Strains, Phase II (KMG-II): from individual species to whole genera.</title>
        <authorList>
            <person name="Goeker M."/>
        </authorList>
    </citation>
    <scope>NUCLEOTIDE SEQUENCE [LARGE SCALE GENOMIC DNA]</scope>
    <source>
        <strain evidence="1 2">DSM 100880</strain>
    </source>
</reference>
<proteinExistence type="predicted"/>
<name>A0A3E0EJS6_9FLAO</name>
<dbReference type="RefSeq" id="WP_147298225.1">
    <property type="nucleotide sequence ID" value="NZ_QUNI01000006.1"/>
</dbReference>
<organism evidence="1 2">
    <name type="scientific">Flavobacterium aquicola</name>
    <dbReference type="NCBI Taxonomy" id="1682742"/>
    <lineage>
        <taxon>Bacteria</taxon>
        <taxon>Pseudomonadati</taxon>
        <taxon>Bacteroidota</taxon>
        <taxon>Flavobacteriia</taxon>
        <taxon>Flavobacteriales</taxon>
        <taxon>Flavobacteriaceae</taxon>
        <taxon>Flavobacterium</taxon>
    </lineage>
</organism>
<gene>
    <name evidence="1" type="ORF">C8P67_10623</name>
</gene>
<evidence type="ECO:0000313" key="1">
    <source>
        <dbReference type="EMBL" id="REG98431.1"/>
    </source>
</evidence>
<dbReference type="AlphaFoldDB" id="A0A3E0EJS6"/>